<evidence type="ECO:0000313" key="2">
    <source>
        <dbReference type="Proteomes" id="UP000198677"/>
    </source>
</evidence>
<dbReference type="EMBL" id="FOAW01000003">
    <property type="protein sequence ID" value="SEK77657.1"/>
    <property type="molecule type" value="Genomic_DNA"/>
</dbReference>
<organism evidence="1 2">
    <name type="scientific">Rhodococcus maanshanensis</name>
    <dbReference type="NCBI Taxonomy" id="183556"/>
    <lineage>
        <taxon>Bacteria</taxon>
        <taxon>Bacillati</taxon>
        <taxon>Actinomycetota</taxon>
        <taxon>Actinomycetes</taxon>
        <taxon>Mycobacteriales</taxon>
        <taxon>Nocardiaceae</taxon>
        <taxon>Rhodococcus</taxon>
    </lineage>
</organism>
<sequence length="36" mass="3781">MPLIDLATLLNFSQAHDIFIGTVIGLPFGPQLAIGS</sequence>
<accession>A0A1H7JV84</accession>
<reference evidence="2" key="1">
    <citation type="submission" date="2016-10" db="EMBL/GenBank/DDBJ databases">
        <authorList>
            <person name="Varghese N."/>
            <person name="Submissions S."/>
        </authorList>
    </citation>
    <scope>NUCLEOTIDE SEQUENCE [LARGE SCALE GENOMIC DNA]</scope>
    <source>
        <strain evidence="2">DSM 44675</strain>
    </source>
</reference>
<keyword evidence="2" id="KW-1185">Reference proteome</keyword>
<evidence type="ECO:0000313" key="1">
    <source>
        <dbReference type="EMBL" id="SEK77657.1"/>
    </source>
</evidence>
<name>A0A1H7JV84_9NOCA</name>
<protein>
    <submittedName>
        <fullName evidence="1">Uncharacterized protein</fullName>
    </submittedName>
</protein>
<gene>
    <name evidence="1" type="ORF">SAMN05444583_103287</name>
</gene>
<dbReference type="Proteomes" id="UP000198677">
    <property type="component" value="Unassembled WGS sequence"/>
</dbReference>
<proteinExistence type="predicted"/>
<dbReference type="AlphaFoldDB" id="A0A1H7JV84"/>